<evidence type="ECO:0000313" key="1">
    <source>
        <dbReference type="EMBL" id="GGE14910.1"/>
    </source>
</evidence>
<keyword evidence="2" id="KW-1185">Reference proteome</keyword>
<gene>
    <name evidence="1" type="ORF">GCM10011516_10900</name>
</gene>
<accession>A0A8H9FZH1</accession>
<protein>
    <recommendedName>
        <fullName evidence="3">DUF2851 domain-containing protein</fullName>
    </recommendedName>
</protein>
<reference evidence="1" key="1">
    <citation type="journal article" date="2014" name="Int. J. Syst. Evol. Microbiol.">
        <title>Complete genome sequence of Corynebacterium casei LMG S-19264T (=DSM 44701T), isolated from a smear-ripened cheese.</title>
        <authorList>
            <consortium name="US DOE Joint Genome Institute (JGI-PGF)"/>
            <person name="Walter F."/>
            <person name="Albersmeier A."/>
            <person name="Kalinowski J."/>
            <person name="Ruckert C."/>
        </authorList>
    </citation>
    <scope>NUCLEOTIDE SEQUENCE</scope>
    <source>
        <strain evidence="1">CGMCC 1.15966</strain>
    </source>
</reference>
<dbReference type="EMBL" id="BMKM01000002">
    <property type="protein sequence ID" value="GGE14910.1"/>
    <property type="molecule type" value="Genomic_DNA"/>
</dbReference>
<proteinExistence type="predicted"/>
<dbReference type="Proteomes" id="UP000614460">
    <property type="component" value="Unassembled WGS sequence"/>
</dbReference>
<dbReference type="AlphaFoldDB" id="A0A8H9FZH1"/>
<reference evidence="1" key="2">
    <citation type="submission" date="2020-09" db="EMBL/GenBank/DDBJ databases">
        <authorList>
            <person name="Sun Q."/>
            <person name="Zhou Y."/>
        </authorList>
    </citation>
    <scope>NUCLEOTIDE SEQUENCE</scope>
    <source>
        <strain evidence="1">CGMCC 1.15966</strain>
    </source>
</reference>
<evidence type="ECO:0008006" key="3">
    <source>
        <dbReference type="Google" id="ProtNLM"/>
    </source>
</evidence>
<dbReference type="RefSeq" id="WP_182498826.1">
    <property type="nucleotide sequence ID" value="NZ_BMKM01000002.1"/>
</dbReference>
<evidence type="ECO:0000313" key="2">
    <source>
        <dbReference type="Proteomes" id="UP000614460"/>
    </source>
</evidence>
<name>A0A8H9FZH1_9SPHI</name>
<comment type="caution">
    <text evidence="1">The sequence shown here is derived from an EMBL/GenBank/DDBJ whole genome shotgun (WGS) entry which is preliminary data.</text>
</comment>
<organism evidence="1 2">
    <name type="scientific">Sphingobacterium cellulitidis</name>
    <dbReference type="NCBI Taxonomy" id="1768011"/>
    <lineage>
        <taxon>Bacteria</taxon>
        <taxon>Pseudomonadati</taxon>
        <taxon>Bacteroidota</taxon>
        <taxon>Sphingobacteriia</taxon>
        <taxon>Sphingobacteriales</taxon>
        <taxon>Sphingobacteriaceae</taxon>
        <taxon>Sphingobacterium</taxon>
    </lineage>
</organism>
<dbReference type="Pfam" id="PF11013">
    <property type="entry name" value="DUF2851"/>
    <property type="match status" value="1"/>
</dbReference>
<dbReference type="InterPro" id="IPR021272">
    <property type="entry name" value="DUF2851"/>
</dbReference>
<sequence length="428" mass="49917">MRIAEHILHFIWRFRLFKSLDLSGKNGEKIEVLHPGNYNTDSGPDFLHAHLRINNQEWHGHIEIHVDSGDWNLHRHHMDKAYNAVILHVLWEWKQDCFSEDGSKLPCLELKDKVDAELLENIDQLLQNNHWLPCSYGLSEVPEFQKLQVLNRMGVERLEHRYKIVVLMLKSYRGDWERVCLGLMAAAFGVKVNKQSFLDLSQILSLKLMQKFKNNGDSIQALFFGQAGFLKVYKGDDAYIQCLKERYDFTKSSHKLNELSAFQWKFMRMRPYNFPTLKLAQMAGMYTLFSSWFSLITSALNLEELRGYCSEVNIPVFWKTHFHLEKESVNHNCGISDQFFHLLAINCFIPLLFSYGRYIGNQSYMDRAVNWLEGLKPEVNSVCKRYTTHGMSLYNALETQAVLHLRSAYCNSKRCLECGIGLSIVKRS</sequence>